<dbReference type="InterPro" id="IPR029063">
    <property type="entry name" value="SAM-dependent_MTases_sf"/>
</dbReference>
<dbReference type="InterPro" id="IPR013216">
    <property type="entry name" value="Methyltransf_11"/>
</dbReference>
<dbReference type="PANTHER" id="PTHR43464">
    <property type="entry name" value="METHYLTRANSFERASE"/>
    <property type="match status" value="1"/>
</dbReference>
<evidence type="ECO:0000256" key="1">
    <source>
        <dbReference type="ARBA" id="ARBA00022603"/>
    </source>
</evidence>
<dbReference type="RefSeq" id="WP_344668017.1">
    <property type="nucleotide sequence ID" value="NZ_BAAAQN010000030.1"/>
</dbReference>
<accession>A0ABN2URS2</accession>
<evidence type="ECO:0000256" key="3">
    <source>
        <dbReference type="ARBA" id="ARBA00022691"/>
    </source>
</evidence>
<name>A0ABN2URS2_9ACTN</name>
<evidence type="ECO:0000256" key="2">
    <source>
        <dbReference type="ARBA" id="ARBA00022679"/>
    </source>
</evidence>
<organism evidence="5 6">
    <name type="scientific">Catenulispora yoronensis</name>
    <dbReference type="NCBI Taxonomy" id="450799"/>
    <lineage>
        <taxon>Bacteria</taxon>
        <taxon>Bacillati</taxon>
        <taxon>Actinomycetota</taxon>
        <taxon>Actinomycetes</taxon>
        <taxon>Catenulisporales</taxon>
        <taxon>Catenulisporaceae</taxon>
        <taxon>Catenulispora</taxon>
    </lineage>
</organism>
<proteinExistence type="predicted"/>
<evidence type="ECO:0000313" key="6">
    <source>
        <dbReference type="Proteomes" id="UP001500751"/>
    </source>
</evidence>
<dbReference type="Pfam" id="PF08241">
    <property type="entry name" value="Methyltransf_11"/>
    <property type="match status" value="1"/>
</dbReference>
<protein>
    <submittedName>
        <fullName evidence="5">Class I SAM-dependent methyltransferase</fullName>
    </submittedName>
</protein>
<sequence>MNRRTDASGSGPGAITPDGCAVDLYTRLPSRGEAELVHAAVPAGASIVEFGCGTGRISTPLARLGHRVVGVDESPEMLEQCHDIETVCSSIEELELDERFDVVLLASHLVNNVEPHRTRLLRSADRHLANGGTVVIQRHRPGWVGTVTDATGTEGDIRSSLTVLERPEPDLLRARVRYEFDAMVWEQEFTAAELSDEALPEVLAGAGLRLGRMLTEDGGWFTAESASPAKPE</sequence>
<keyword evidence="3" id="KW-0949">S-adenosyl-L-methionine</keyword>
<gene>
    <name evidence="5" type="ORF">GCM10009839_49280</name>
</gene>
<dbReference type="GO" id="GO:0008168">
    <property type="term" value="F:methyltransferase activity"/>
    <property type="evidence" value="ECO:0007669"/>
    <property type="project" value="UniProtKB-KW"/>
</dbReference>
<dbReference type="Gene3D" id="3.40.50.150">
    <property type="entry name" value="Vaccinia Virus protein VP39"/>
    <property type="match status" value="1"/>
</dbReference>
<dbReference type="Proteomes" id="UP001500751">
    <property type="component" value="Unassembled WGS sequence"/>
</dbReference>
<dbReference type="GO" id="GO:0032259">
    <property type="term" value="P:methylation"/>
    <property type="evidence" value="ECO:0007669"/>
    <property type="project" value="UniProtKB-KW"/>
</dbReference>
<dbReference type="EMBL" id="BAAAQN010000030">
    <property type="protein sequence ID" value="GAA2041058.1"/>
    <property type="molecule type" value="Genomic_DNA"/>
</dbReference>
<evidence type="ECO:0000259" key="4">
    <source>
        <dbReference type="Pfam" id="PF08241"/>
    </source>
</evidence>
<dbReference type="SUPFAM" id="SSF53335">
    <property type="entry name" value="S-adenosyl-L-methionine-dependent methyltransferases"/>
    <property type="match status" value="1"/>
</dbReference>
<dbReference type="CDD" id="cd02440">
    <property type="entry name" value="AdoMet_MTases"/>
    <property type="match status" value="1"/>
</dbReference>
<feature type="domain" description="Methyltransferase type 11" evidence="4">
    <location>
        <begin position="49"/>
        <end position="136"/>
    </location>
</feature>
<reference evidence="5 6" key="1">
    <citation type="journal article" date="2019" name="Int. J. Syst. Evol. Microbiol.">
        <title>The Global Catalogue of Microorganisms (GCM) 10K type strain sequencing project: providing services to taxonomists for standard genome sequencing and annotation.</title>
        <authorList>
            <consortium name="The Broad Institute Genomics Platform"/>
            <consortium name="The Broad Institute Genome Sequencing Center for Infectious Disease"/>
            <person name="Wu L."/>
            <person name="Ma J."/>
        </authorList>
    </citation>
    <scope>NUCLEOTIDE SEQUENCE [LARGE SCALE GENOMIC DNA]</scope>
    <source>
        <strain evidence="5 6">JCM 16014</strain>
    </source>
</reference>
<evidence type="ECO:0000313" key="5">
    <source>
        <dbReference type="EMBL" id="GAA2041058.1"/>
    </source>
</evidence>
<dbReference type="PANTHER" id="PTHR43464:SF19">
    <property type="entry name" value="UBIQUINONE BIOSYNTHESIS O-METHYLTRANSFERASE, MITOCHONDRIAL"/>
    <property type="match status" value="1"/>
</dbReference>
<keyword evidence="6" id="KW-1185">Reference proteome</keyword>
<keyword evidence="2" id="KW-0808">Transferase</keyword>
<keyword evidence="1 5" id="KW-0489">Methyltransferase</keyword>
<comment type="caution">
    <text evidence="5">The sequence shown here is derived from an EMBL/GenBank/DDBJ whole genome shotgun (WGS) entry which is preliminary data.</text>
</comment>